<name>A0AAD8YVU9_9TELE</name>
<evidence type="ECO:0000313" key="2">
    <source>
        <dbReference type="Proteomes" id="UP001239994"/>
    </source>
</evidence>
<gene>
    <name evidence="1" type="ORF">P4O66_016179</name>
</gene>
<protein>
    <submittedName>
        <fullName evidence="1">Uncharacterized protein</fullName>
    </submittedName>
</protein>
<dbReference type="AlphaFoldDB" id="A0AAD8YVU9"/>
<proteinExistence type="predicted"/>
<dbReference type="EMBL" id="JAROKS010000023">
    <property type="protein sequence ID" value="KAK1787686.1"/>
    <property type="molecule type" value="Genomic_DNA"/>
</dbReference>
<comment type="caution">
    <text evidence="1">The sequence shown here is derived from an EMBL/GenBank/DDBJ whole genome shotgun (WGS) entry which is preliminary data.</text>
</comment>
<organism evidence="1 2">
    <name type="scientific">Electrophorus voltai</name>
    <dbReference type="NCBI Taxonomy" id="2609070"/>
    <lineage>
        <taxon>Eukaryota</taxon>
        <taxon>Metazoa</taxon>
        <taxon>Chordata</taxon>
        <taxon>Craniata</taxon>
        <taxon>Vertebrata</taxon>
        <taxon>Euteleostomi</taxon>
        <taxon>Actinopterygii</taxon>
        <taxon>Neopterygii</taxon>
        <taxon>Teleostei</taxon>
        <taxon>Ostariophysi</taxon>
        <taxon>Gymnotiformes</taxon>
        <taxon>Gymnotoidei</taxon>
        <taxon>Gymnotidae</taxon>
        <taxon>Electrophorus</taxon>
    </lineage>
</organism>
<keyword evidence="2" id="KW-1185">Reference proteome</keyword>
<dbReference type="Proteomes" id="UP001239994">
    <property type="component" value="Unassembled WGS sequence"/>
</dbReference>
<evidence type="ECO:0000313" key="1">
    <source>
        <dbReference type="EMBL" id="KAK1787686.1"/>
    </source>
</evidence>
<sequence length="140" mass="15042">MTVCNGTHCNIILGGGETTPVSVVRSRFDPANTSREEQGTGETLCKIHLEILTLKFALKSLPAISSFGDSGGRILRTMKIYPHDPHRSGSEMVGTSGSFSTDHYIPLAFKHRPVTGASQSRLCEQARTVAGRERGSVAQA</sequence>
<accession>A0AAD8YVU9</accession>
<reference evidence="1" key="1">
    <citation type="submission" date="2023-03" db="EMBL/GenBank/DDBJ databases">
        <title>Electrophorus voltai genome.</title>
        <authorList>
            <person name="Bian C."/>
        </authorList>
    </citation>
    <scope>NUCLEOTIDE SEQUENCE</scope>
    <source>
        <strain evidence="1">CB-2022</strain>
        <tissue evidence="1">Muscle</tissue>
    </source>
</reference>